<evidence type="ECO:0000313" key="3">
    <source>
        <dbReference type="EMBL" id="EAR91358.2"/>
    </source>
</evidence>
<dbReference type="InterPro" id="IPR000719">
    <property type="entry name" value="Prot_kinase_dom"/>
</dbReference>
<keyword evidence="4" id="KW-1185">Reference proteome</keyword>
<dbReference type="STRING" id="312017.Q231U2"/>
<keyword evidence="1" id="KW-0175">Coiled coil</keyword>
<dbReference type="InterPro" id="IPR011009">
    <property type="entry name" value="Kinase-like_dom_sf"/>
</dbReference>
<feature type="coiled-coil region" evidence="1">
    <location>
        <begin position="869"/>
        <end position="923"/>
    </location>
</feature>
<accession>Q231U2</accession>
<protein>
    <submittedName>
        <fullName evidence="3">Kinase domain protein</fullName>
    </submittedName>
</protein>
<gene>
    <name evidence="3" type="ORF">TTHERM_00736530</name>
</gene>
<dbReference type="GeneID" id="7823312"/>
<feature type="coiled-coil region" evidence="1">
    <location>
        <begin position="534"/>
        <end position="576"/>
    </location>
</feature>
<dbReference type="HOGENOM" id="CLU_255303_0_0_1"/>
<dbReference type="RefSeq" id="XP_001011603.2">
    <property type="nucleotide sequence ID" value="XM_001011603.2"/>
</dbReference>
<feature type="domain" description="Protein kinase" evidence="2">
    <location>
        <begin position="1"/>
        <end position="378"/>
    </location>
</feature>
<dbReference type="InParanoid" id="Q231U2"/>
<keyword evidence="3" id="KW-0418">Kinase</keyword>
<evidence type="ECO:0000313" key="4">
    <source>
        <dbReference type="Proteomes" id="UP000009168"/>
    </source>
</evidence>
<dbReference type="OrthoDB" id="378344at2759"/>
<reference evidence="4" key="1">
    <citation type="journal article" date="2006" name="PLoS Biol.">
        <title>Macronuclear genome sequence of the ciliate Tetrahymena thermophila, a model eukaryote.</title>
        <authorList>
            <person name="Eisen J.A."/>
            <person name="Coyne R.S."/>
            <person name="Wu M."/>
            <person name="Wu D."/>
            <person name="Thiagarajan M."/>
            <person name="Wortman J.R."/>
            <person name="Badger J.H."/>
            <person name="Ren Q."/>
            <person name="Amedeo P."/>
            <person name="Jones K.M."/>
            <person name="Tallon L.J."/>
            <person name="Delcher A.L."/>
            <person name="Salzberg S.L."/>
            <person name="Silva J.C."/>
            <person name="Haas B.J."/>
            <person name="Majoros W.H."/>
            <person name="Farzad M."/>
            <person name="Carlton J.M."/>
            <person name="Smith R.K. Jr."/>
            <person name="Garg J."/>
            <person name="Pearlman R.E."/>
            <person name="Karrer K.M."/>
            <person name="Sun L."/>
            <person name="Manning G."/>
            <person name="Elde N.C."/>
            <person name="Turkewitz A.P."/>
            <person name="Asai D.J."/>
            <person name="Wilkes D.E."/>
            <person name="Wang Y."/>
            <person name="Cai H."/>
            <person name="Collins K."/>
            <person name="Stewart B.A."/>
            <person name="Lee S.R."/>
            <person name="Wilamowska K."/>
            <person name="Weinberg Z."/>
            <person name="Ruzzo W.L."/>
            <person name="Wloga D."/>
            <person name="Gaertig J."/>
            <person name="Frankel J."/>
            <person name="Tsao C.-C."/>
            <person name="Gorovsky M.A."/>
            <person name="Keeling P.J."/>
            <person name="Waller R.F."/>
            <person name="Patron N.J."/>
            <person name="Cherry J.M."/>
            <person name="Stover N.A."/>
            <person name="Krieger C.J."/>
            <person name="del Toro C."/>
            <person name="Ryder H.F."/>
            <person name="Williamson S.C."/>
            <person name="Barbeau R.A."/>
            <person name="Hamilton E.P."/>
            <person name="Orias E."/>
        </authorList>
    </citation>
    <scope>NUCLEOTIDE SEQUENCE [LARGE SCALE GENOMIC DNA]</scope>
    <source>
        <strain evidence="4">SB210</strain>
    </source>
</reference>
<evidence type="ECO:0000259" key="2">
    <source>
        <dbReference type="PROSITE" id="PS50011"/>
    </source>
</evidence>
<name>Q231U2_TETTS</name>
<dbReference type="PROSITE" id="PS00108">
    <property type="entry name" value="PROTEIN_KINASE_ST"/>
    <property type="match status" value="1"/>
</dbReference>
<dbReference type="PROSITE" id="PS50011">
    <property type="entry name" value="PROTEIN_KINASE_DOM"/>
    <property type="match status" value="1"/>
</dbReference>
<proteinExistence type="predicted"/>
<organism evidence="3 4">
    <name type="scientific">Tetrahymena thermophila (strain SB210)</name>
    <dbReference type="NCBI Taxonomy" id="312017"/>
    <lineage>
        <taxon>Eukaryota</taxon>
        <taxon>Sar</taxon>
        <taxon>Alveolata</taxon>
        <taxon>Ciliophora</taxon>
        <taxon>Intramacronucleata</taxon>
        <taxon>Oligohymenophorea</taxon>
        <taxon>Hymenostomatida</taxon>
        <taxon>Tetrahymenina</taxon>
        <taxon>Tetrahymenidae</taxon>
        <taxon>Tetrahymena</taxon>
    </lineage>
</organism>
<feature type="coiled-coil region" evidence="1">
    <location>
        <begin position="749"/>
        <end position="776"/>
    </location>
</feature>
<dbReference type="GO" id="GO:0005524">
    <property type="term" value="F:ATP binding"/>
    <property type="evidence" value="ECO:0007669"/>
    <property type="project" value="InterPro"/>
</dbReference>
<dbReference type="EMBL" id="GG662786">
    <property type="protein sequence ID" value="EAR91358.2"/>
    <property type="molecule type" value="Genomic_DNA"/>
</dbReference>
<dbReference type="Gene3D" id="1.10.510.10">
    <property type="entry name" value="Transferase(Phosphotransferase) domain 1"/>
    <property type="match status" value="1"/>
</dbReference>
<dbReference type="Proteomes" id="UP000009168">
    <property type="component" value="Unassembled WGS sequence"/>
</dbReference>
<evidence type="ECO:0000256" key="1">
    <source>
        <dbReference type="SAM" id="Coils"/>
    </source>
</evidence>
<sequence length="1600" mass="190917">MAKIKIVILIIKKEGYTHSQNQNYQEGNNIQDNQQNDQDTKINSNKKIEFKMVNQEYQITNLNAFISKRKIEKICEETFKFIKQQKIQQGQKAKELAPGGCSNRVLLNCYDGIFFIQKKCKSEQDASKERGFIKILSEEGITLPLIERTESDSGGLFYVEQAAGVQSLNNIRDNILQKDYQKKQAFIPFAKCLIVQLFDKLRKMHEKGLAHSDIKPANIVMGFDRQFYLIDFGASVEIQEQNEDYLKCYTESFNTVWYLQNRPKKRKDIIRCDNCQLSLTIIRLLMDSIQDKKFKQFNQMDDKKFLDLVSQIFKKFQSQSNPNENRDLVRILIFLFQFVLDPKNSFNQISEKIIQEIETCLEGDEQKKILSLEIKPLFLQFESVFPFQELVELFSNIEEIEIVPNSSQIKIKSITIDNIRYIELLSELGYKIKCENYIYIQYDLIQKYQQLQQKAKEKIAQKGDLLNQEFNLEIYDINLIQKEGILERINIFGNISDKTKTEKIKFILDEKLEIKYCNNNKIQANQDQLLQSLKSFLKEKIKTFNDSMKNIKQKFEKEKEKEIQKKEEQQTNFKNEFNWLMVQLPKEVEIQINEQNLACLEQIVAFNDNLKSLKLNLSLIQNQNSLKQLASILTILLKKGKKMKYLVLQNIQIYQEDFLMNILLEGWYSLTFSLSKEINQSDFQKIFNKVNRFKSKKLEIIFQETQNLEYVCSDLLNICGKVIKLKLNFLQKSSSLQQSDQSFQKIFSVVQKSCEIQNLQIQLKREESNQKILNQQLINYLIKQQSIKYFKLQIEETPKNLDQQEIDKQMDSIIEKRNRRSRTQDNEFKYHIKLGTVEKLKSQQKLESTENIQIPINNNNLENLEEISLQNLQLEISQLENYFQQIFQNAKLKTLSVQVTKILENKENRKENNQQQIFQINKLKNLSILKLDFSKINIFKCYPKIIQQFLMLNPIQFKQFSIEFQENINNNNIKYPKLIYLIEKNNYQADFLINPNFDNEDNNFQKSQIDLFEIKSDYLYYSVEFNITDKFTFQDKQELKQKANYIFKNAFKNKIQNLKIIINNKVDYNTCVQINQALSNSFSQNQNQLNKLLKIYFEVNLQETLLIKELIYHLKLLDRSIKHQNFQSFTLIIYEINEEIFQIFKQFHDKVILKIKDLDYDKNNFQRLVKLCNNQKSDQLNLLYTNEHLHNEVKKKLGDDKYQQISKIIEKTFEITDQDVTNSSLTQNCISEIEEKNLISENQHQKILDKSSDNNISIDKSEEKKYYFDKLKMMQQDFYIFVPYYQFKYFQNGDLEPMEISNSIGKFTLPLKQIDYLEKLQICNLDNPDLDEITIDFSQQDKNLNYLADVKKMISLFEQISNKIKSVTLNFQEARSAYLHAEALEQLDLIYKHIEKMINLEKLIIYTDNDQFDRQFQIQNLKNLRHYELQIHNEINNQFIFEIIDNVENHPGLEYYKIFYLLENKSERSFISDEELEIQIEQKNIFIQNIYCKTQMHNKFCTFIQNNNQLFNKKNTNNKITLNFKKAQYVSFSFLKKIYEFIKNHFQQKQMEIMQLELNFEESIFLDPIVQFTKNYQNIKCTFKKQDYHQSFINKINENY</sequence>
<dbReference type="KEGG" id="tet:TTHERM_00736530"/>
<dbReference type="SUPFAM" id="SSF56112">
    <property type="entry name" value="Protein kinase-like (PK-like)"/>
    <property type="match status" value="1"/>
</dbReference>
<dbReference type="InterPro" id="IPR008271">
    <property type="entry name" value="Ser/Thr_kinase_AS"/>
</dbReference>
<dbReference type="GO" id="GO:0004672">
    <property type="term" value="F:protein kinase activity"/>
    <property type="evidence" value="ECO:0007669"/>
    <property type="project" value="InterPro"/>
</dbReference>
<keyword evidence="3" id="KW-0808">Transferase</keyword>